<dbReference type="SUPFAM" id="SSF55729">
    <property type="entry name" value="Acyl-CoA N-acyltransferases (Nat)"/>
    <property type="match status" value="1"/>
</dbReference>
<dbReference type="Pfam" id="PF00583">
    <property type="entry name" value="Acetyltransf_1"/>
    <property type="match status" value="1"/>
</dbReference>
<dbReference type="Gene3D" id="3.40.630.30">
    <property type="match status" value="1"/>
</dbReference>
<dbReference type="GO" id="GO:0016747">
    <property type="term" value="F:acyltransferase activity, transferring groups other than amino-acyl groups"/>
    <property type="evidence" value="ECO:0007669"/>
    <property type="project" value="InterPro"/>
</dbReference>
<evidence type="ECO:0000256" key="1">
    <source>
        <dbReference type="ARBA" id="ARBA00022679"/>
    </source>
</evidence>
<dbReference type="Proteomes" id="UP000031397">
    <property type="component" value="Unassembled WGS sequence"/>
</dbReference>
<sequence length="175" mass="20189">MNKVRKVTINDVNELQNISRETFADTFGAENKPENLNQYLDNAYDTEKLQQEIANPNSEFYFAYVDGQLAGYLKLNVGSAQSEKMGDDYLEVQRIYLKKNFKRHGLGTELMNLAVQRAQAYGKPKIWLGVWEHNDGGLKFYQKMGFKQISDHVFQLGRSSQRDLIMEKPISVNIK</sequence>
<dbReference type="InterPro" id="IPR050832">
    <property type="entry name" value="Bact_Acetyltransf"/>
</dbReference>
<accession>A0A0C1PLK4</accession>
<dbReference type="PROSITE" id="PS51186">
    <property type="entry name" value="GNAT"/>
    <property type="match status" value="1"/>
</dbReference>
<dbReference type="AlphaFoldDB" id="A0A0C1PLK4"/>
<dbReference type="GeneID" id="74913534"/>
<reference evidence="4 5" key="1">
    <citation type="submission" date="2014-06" db="EMBL/GenBank/DDBJ databases">
        <title>Functional and comparative genomic analyses of the Drosophila gut microbiota identify candidate symbiosis factors.</title>
        <authorList>
            <person name="Newell P.D."/>
            <person name="Chaston J.M."/>
            <person name="Douglas A.E."/>
        </authorList>
    </citation>
    <scope>NUCLEOTIDE SEQUENCE [LARGE SCALE GENOMIC DNA]</scope>
    <source>
        <strain evidence="4 5">DmCS_002</strain>
    </source>
</reference>
<dbReference type="CDD" id="cd04301">
    <property type="entry name" value="NAT_SF"/>
    <property type="match status" value="1"/>
</dbReference>
<keyword evidence="5" id="KW-1185">Reference proteome</keyword>
<evidence type="ECO:0000313" key="5">
    <source>
        <dbReference type="Proteomes" id="UP000031397"/>
    </source>
</evidence>
<dbReference type="PATRIC" id="fig|1614.7.peg.824"/>
<name>A0A0C1PLK4_9LACO</name>
<evidence type="ECO:0000313" key="4">
    <source>
        <dbReference type="EMBL" id="KID41627.1"/>
    </source>
</evidence>
<keyword evidence="1 4" id="KW-0808">Transferase</keyword>
<keyword evidence="2" id="KW-0012">Acyltransferase</keyword>
<organism evidence="4 5">
    <name type="scientific">Fructilactobacillus fructivorans</name>
    <dbReference type="NCBI Taxonomy" id="1614"/>
    <lineage>
        <taxon>Bacteria</taxon>
        <taxon>Bacillati</taxon>
        <taxon>Bacillota</taxon>
        <taxon>Bacilli</taxon>
        <taxon>Lactobacillales</taxon>
        <taxon>Lactobacillaceae</taxon>
        <taxon>Fructilactobacillus</taxon>
    </lineage>
</organism>
<dbReference type="RefSeq" id="WP_039144404.1">
    <property type="nucleotide sequence ID" value="NZ_JOJZ01000019.1"/>
</dbReference>
<feature type="domain" description="N-acetyltransferase" evidence="3">
    <location>
        <begin position="2"/>
        <end position="171"/>
    </location>
</feature>
<protein>
    <submittedName>
        <fullName evidence="4">Acetyltransferase, GNAT family</fullName>
    </submittedName>
</protein>
<dbReference type="OrthoDB" id="7205533at2"/>
<comment type="caution">
    <text evidence="4">The sequence shown here is derived from an EMBL/GenBank/DDBJ whole genome shotgun (WGS) entry which is preliminary data.</text>
</comment>
<dbReference type="InterPro" id="IPR000182">
    <property type="entry name" value="GNAT_dom"/>
</dbReference>
<dbReference type="InterPro" id="IPR016181">
    <property type="entry name" value="Acyl_CoA_acyltransferase"/>
</dbReference>
<gene>
    <name evidence="4" type="ORF">LfDm3_0869</name>
</gene>
<evidence type="ECO:0000259" key="3">
    <source>
        <dbReference type="PROSITE" id="PS51186"/>
    </source>
</evidence>
<evidence type="ECO:0000256" key="2">
    <source>
        <dbReference type="ARBA" id="ARBA00023315"/>
    </source>
</evidence>
<dbReference type="EMBL" id="JOJZ01000019">
    <property type="protein sequence ID" value="KID41627.1"/>
    <property type="molecule type" value="Genomic_DNA"/>
</dbReference>
<dbReference type="PANTHER" id="PTHR43877">
    <property type="entry name" value="AMINOALKYLPHOSPHONATE N-ACETYLTRANSFERASE-RELATED-RELATED"/>
    <property type="match status" value="1"/>
</dbReference>
<proteinExistence type="predicted"/>